<reference evidence="9 10" key="1">
    <citation type="submission" date="2022-10" db="EMBL/GenBank/DDBJ databases">
        <title>Comparative genomic analysis of Cohnella hashimotonis sp. nov., isolated from the International Space Station.</title>
        <authorList>
            <person name="Simpson A."/>
            <person name="Venkateswaran K."/>
        </authorList>
    </citation>
    <scope>NUCLEOTIDE SEQUENCE [LARGE SCALE GENOMIC DNA]</scope>
    <source>
        <strain evidence="9 10">DSM 18997</strain>
    </source>
</reference>
<keyword evidence="2" id="KW-0813">Transport</keyword>
<organism evidence="9 10">
    <name type="scientific">Cohnella ginsengisoli</name>
    <dbReference type="NCBI Taxonomy" id="425004"/>
    <lineage>
        <taxon>Bacteria</taxon>
        <taxon>Bacillati</taxon>
        <taxon>Bacillota</taxon>
        <taxon>Bacilli</taxon>
        <taxon>Bacillales</taxon>
        <taxon>Paenibacillaceae</taxon>
        <taxon>Cohnella</taxon>
    </lineage>
</organism>
<dbReference type="FunFam" id="1.10.3730.20:FF:000001">
    <property type="entry name" value="Quaternary ammonium compound resistance transporter SugE"/>
    <property type="match status" value="1"/>
</dbReference>
<evidence type="ECO:0000256" key="3">
    <source>
        <dbReference type="ARBA" id="ARBA00022475"/>
    </source>
</evidence>
<name>A0A9X4KMW1_9BACL</name>
<feature type="transmembrane region" description="Helical" evidence="8">
    <location>
        <begin position="29"/>
        <end position="47"/>
    </location>
</feature>
<keyword evidence="5 8" id="KW-1133">Transmembrane helix</keyword>
<dbReference type="Proteomes" id="UP001153387">
    <property type="component" value="Unassembled WGS sequence"/>
</dbReference>
<evidence type="ECO:0000256" key="7">
    <source>
        <dbReference type="RuleBase" id="RU003942"/>
    </source>
</evidence>
<keyword evidence="3" id="KW-1003">Cell membrane</keyword>
<dbReference type="GO" id="GO:0022857">
    <property type="term" value="F:transmembrane transporter activity"/>
    <property type="evidence" value="ECO:0007669"/>
    <property type="project" value="InterPro"/>
</dbReference>
<comment type="caution">
    <text evidence="9">The sequence shown here is derived from an EMBL/GenBank/DDBJ whole genome shotgun (WGS) entry which is preliminary data.</text>
</comment>
<dbReference type="PANTHER" id="PTHR30561">
    <property type="entry name" value="SMR FAMILY PROTON-DEPENDENT DRUG EFFLUX TRANSPORTER SUGE"/>
    <property type="match status" value="1"/>
</dbReference>
<dbReference type="AlphaFoldDB" id="A0A9X4KMW1"/>
<evidence type="ECO:0000313" key="9">
    <source>
        <dbReference type="EMBL" id="MDG0794626.1"/>
    </source>
</evidence>
<evidence type="ECO:0000256" key="8">
    <source>
        <dbReference type="SAM" id="Phobius"/>
    </source>
</evidence>
<dbReference type="GO" id="GO:0005886">
    <property type="term" value="C:plasma membrane"/>
    <property type="evidence" value="ECO:0007669"/>
    <property type="project" value="UniProtKB-SubCell"/>
</dbReference>
<dbReference type="InterPro" id="IPR000390">
    <property type="entry name" value="Small_drug/metabolite_transptr"/>
</dbReference>
<keyword evidence="6 8" id="KW-0472">Membrane</keyword>
<dbReference type="PANTHER" id="PTHR30561:SF0">
    <property type="entry name" value="GUANIDINIUM EXPORTER"/>
    <property type="match status" value="1"/>
</dbReference>
<keyword evidence="4 7" id="KW-0812">Transmembrane</keyword>
<comment type="similarity">
    <text evidence="7">Belongs to the drug/metabolite transporter (DMT) superfamily. Small multidrug resistance (SMR) (TC 2.A.7.1) family.</text>
</comment>
<accession>A0A9X4KMW1</accession>
<comment type="subcellular location">
    <subcellularLocation>
        <location evidence="1 7">Cell membrane</location>
        <topology evidence="1 7">Multi-pass membrane protein</topology>
    </subcellularLocation>
</comment>
<keyword evidence="10" id="KW-1185">Reference proteome</keyword>
<evidence type="ECO:0000256" key="1">
    <source>
        <dbReference type="ARBA" id="ARBA00004651"/>
    </source>
</evidence>
<protein>
    <submittedName>
        <fullName evidence="9">Multidrug efflux SMR transporter</fullName>
    </submittedName>
</protein>
<dbReference type="RefSeq" id="WP_277568355.1">
    <property type="nucleotide sequence ID" value="NZ_JAPDHZ010000006.1"/>
</dbReference>
<dbReference type="InterPro" id="IPR037185">
    <property type="entry name" value="EmrE-like"/>
</dbReference>
<evidence type="ECO:0000256" key="4">
    <source>
        <dbReference type="ARBA" id="ARBA00022692"/>
    </source>
</evidence>
<sequence>MAWIYLVCAGLFEVAGAVGLNRWSSRRDAWGLIIICVSFLFSFSLLTAAMQDISMGTAYAVWTGIGSVGATVLGMIFYGESRQASRLFFLALVIAAAVGLKLIGE</sequence>
<evidence type="ECO:0000313" key="10">
    <source>
        <dbReference type="Proteomes" id="UP001153387"/>
    </source>
</evidence>
<evidence type="ECO:0000256" key="6">
    <source>
        <dbReference type="ARBA" id="ARBA00023136"/>
    </source>
</evidence>
<feature type="transmembrane region" description="Helical" evidence="8">
    <location>
        <begin position="59"/>
        <end position="78"/>
    </location>
</feature>
<dbReference type="EMBL" id="JAPDHZ010000006">
    <property type="protein sequence ID" value="MDG0794626.1"/>
    <property type="molecule type" value="Genomic_DNA"/>
</dbReference>
<proteinExistence type="inferred from homology"/>
<dbReference type="SUPFAM" id="SSF103481">
    <property type="entry name" value="Multidrug resistance efflux transporter EmrE"/>
    <property type="match status" value="1"/>
</dbReference>
<dbReference type="Gene3D" id="1.10.3730.20">
    <property type="match status" value="1"/>
</dbReference>
<evidence type="ECO:0000256" key="2">
    <source>
        <dbReference type="ARBA" id="ARBA00022448"/>
    </source>
</evidence>
<gene>
    <name evidence="9" type="ORF">OMP38_30125</name>
</gene>
<dbReference type="InterPro" id="IPR045324">
    <property type="entry name" value="Small_multidrug_res"/>
</dbReference>
<feature type="transmembrane region" description="Helical" evidence="8">
    <location>
        <begin position="84"/>
        <end position="103"/>
    </location>
</feature>
<evidence type="ECO:0000256" key="5">
    <source>
        <dbReference type="ARBA" id="ARBA00022989"/>
    </source>
</evidence>
<dbReference type="Pfam" id="PF00893">
    <property type="entry name" value="Multi_Drug_Res"/>
    <property type="match status" value="1"/>
</dbReference>